<dbReference type="Proteomes" id="UP000037395">
    <property type="component" value="Unassembled WGS sequence"/>
</dbReference>
<dbReference type="PROSITE" id="PS51257">
    <property type="entry name" value="PROKAR_LIPOPROTEIN"/>
    <property type="match status" value="1"/>
</dbReference>
<evidence type="ECO:0000313" key="2">
    <source>
        <dbReference type="Proteomes" id="UP000037395"/>
    </source>
</evidence>
<dbReference type="EMBL" id="JPRF03000054">
    <property type="protein sequence ID" value="OEV34093.1"/>
    <property type="molecule type" value="Genomic_DNA"/>
</dbReference>
<sequence>MKLGVVLVGLVCGVSSCASLPGGGGPTAAGGGAATVTARPAFPENIKKLVLKFATENGTAPAGGRFTEYDGAHGPELIWVSERTGDLCVASETVTAGMCQTAKRTAEAPVPGVDVFEDSGLTDHHGESSWAIRLVASGEAVDHLSCQGKDFPVLKVYSADLAGALRTVYTVAIPRNLQGEYKVAVRRGSESAEERLDLNMDKVGPPAQC</sequence>
<reference evidence="1" key="1">
    <citation type="submission" date="2016-08" db="EMBL/GenBank/DDBJ databases">
        <title>Sequencing, Assembly and Comparative Genomics of S. aureofaciens ATCC 10762.</title>
        <authorList>
            <person name="Gradnigo J.S."/>
            <person name="Johnson N."/>
            <person name="Somerville G.A."/>
        </authorList>
    </citation>
    <scope>NUCLEOTIDE SEQUENCE [LARGE SCALE GENOMIC DNA]</scope>
    <source>
        <strain evidence="1">ATCC 10762</strain>
    </source>
</reference>
<evidence type="ECO:0000313" key="1">
    <source>
        <dbReference type="EMBL" id="OEV34093.1"/>
    </source>
</evidence>
<evidence type="ECO:0008006" key="3">
    <source>
        <dbReference type="Google" id="ProtNLM"/>
    </source>
</evidence>
<dbReference type="AlphaFoldDB" id="A0A1E7N0U6"/>
<dbReference type="KEGG" id="kau:B6264_02555"/>
<proteinExistence type="predicted"/>
<comment type="caution">
    <text evidence="1">The sequence shown here is derived from an EMBL/GenBank/DDBJ whole genome shotgun (WGS) entry which is preliminary data.</text>
</comment>
<gene>
    <name evidence="1" type="ORF">HS99_0011700</name>
</gene>
<accession>A0A1E7N0U6</accession>
<protein>
    <recommendedName>
        <fullName evidence="3">Lipoprotein</fullName>
    </recommendedName>
</protein>
<keyword evidence="2" id="KW-1185">Reference proteome</keyword>
<organism evidence="1 2">
    <name type="scientific">Kitasatospora aureofaciens</name>
    <name type="common">Streptomyces aureofaciens</name>
    <dbReference type="NCBI Taxonomy" id="1894"/>
    <lineage>
        <taxon>Bacteria</taxon>
        <taxon>Bacillati</taxon>
        <taxon>Actinomycetota</taxon>
        <taxon>Actinomycetes</taxon>
        <taxon>Kitasatosporales</taxon>
        <taxon>Streptomycetaceae</taxon>
        <taxon>Kitasatospora</taxon>
    </lineage>
</organism>
<name>A0A1E7N0U6_KITAU</name>